<dbReference type="EMBL" id="MU150278">
    <property type="protein sequence ID" value="KAF9461866.1"/>
    <property type="molecule type" value="Genomic_DNA"/>
</dbReference>
<reference evidence="1" key="1">
    <citation type="submission" date="2020-11" db="EMBL/GenBank/DDBJ databases">
        <authorList>
            <consortium name="DOE Joint Genome Institute"/>
            <person name="Ahrendt S."/>
            <person name="Riley R."/>
            <person name="Andreopoulos W."/>
            <person name="Labutti K."/>
            <person name="Pangilinan J."/>
            <person name="Ruiz-Duenas F.J."/>
            <person name="Barrasa J.M."/>
            <person name="Sanchez-Garcia M."/>
            <person name="Camarero S."/>
            <person name="Miyauchi S."/>
            <person name="Serrano A."/>
            <person name="Linde D."/>
            <person name="Babiker R."/>
            <person name="Drula E."/>
            <person name="Ayuso-Fernandez I."/>
            <person name="Pacheco R."/>
            <person name="Padilla G."/>
            <person name="Ferreira P."/>
            <person name="Barriuso J."/>
            <person name="Kellner H."/>
            <person name="Castanera R."/>
            <person name="Alfaro M."/>
            <person name="Ramirez L."/>
            <person name="Pisabarro A.G."/>
            <person name="Kuo A."/>
            <person name="Tritt A."/>
            <person name="Lipzen A."/>
            <person name="He G."/>
            <person name="Yan M."/>
            <person name="Ng V."/>
            <person name="Cullen D."/>
            <person name="Martin F."/>
            <person name="Rosso M.-N."/>
            <person name="Henrissat B."/>
            <person name="Hibbett D."/>
            <person name="Martinez A.T."/>
            <person name="Grigoriev I.V."/>
        </authorList>
    </citation>
    <scope>NUCLEOTIDE SEQUENCE</scope>
    <source>
        <strain evidence="1">CBS 247.69</strain>
    </source>
</reference>
<keyword evidence="2" id="KW-1185">Reference proteome</keyword>
<accession>A0A9P5Y5W6</accession>
<dbReference type="InterPro" id="IPR032675">
    <property type="entry name" value="LRR_dom_sf"/>
</dbReference>
<protein>
    <recommendedName>
        <fullName evidence="3">F-box domain-containing protein</fullName>
    </recommendedName>
</protein>
<evidence type="ECO:0000313" key="1">
    <source>
        <dbReference type="EMBL" id="KAF9461866.1"/>
    </source>
</evidence>
<proteinExistence type="predicted"/>
<gene>
    <name evidence="1" type="ORF">BDZ94DRAFT_1298978</name>
</gene>
<dbReference type="SUPFAM" id="SSF52047">
    <property type="entry name" value="RNI-like"/>
    <property type="match status" value="1"/>
</dbReference>
<dbReference type="OrthoDB" id="3258311at2759"/>
<evidence type="ECO:0008006" key="3">
    <source>
        <dbReference type="Google" id="ProtNLM"/>
    </source>
</evidence>
<evidence type="ECO:0000313" key="2">
    <source>
        <dbReference type="Proteomes" id="UP000807353"/>
    </source>
</evidence>
<name>A0A9P5Y5W6_9AGAR</name>
<dbReference type="Proteomes" id="UP000807353">
    <property type="component" value="Unassembled WGS sequence"/>
</dbReference>
<dbReference type="Gene3D" id="3.80.10.10">
    <property type="entry name" value="Ribonuclease Inhibitor"/>
    <property type="match status" value="1"/>
</dbReference>
<comment type="caution">
    <text evidence="1">The sequence shown here is derived from an EMBL/GenBank/DDBJ whole genome shotgun (WGS) entry which is preliminary data.</text>
</comment>
<organism evidence="1 2">
    <name type="scientific">Collybia nuda</name>
    <dbReference type="NCBI Taxonomy" id="64659"/>
    <lineage>
        <taxon>Eukaryota</taxon>
        <taxon>Fungi</taxon>
        <taxon>Dikarya</taxon>
        <taxon>Basidiomycota</taxon>
        <taxon>Agaricomycotina</taxon>
        <taxon>Agaricomycetes</taxon>
        <taxon>Agaricomycetidae</taxon>
        <taxon>Agaricales</taxon>
        <taxon>Tricholomatineae</taxon>
        <taxon>Clitocybaceae</taxon>
        <taxon>Collybia</taxon>
    </lineage>
</organism>
<dbReference type="AlphaFoldDB" id="A0A9P5Y5W6"/>
<sequence length="688" mass="78265">MYSDDNSDGSEAANTFVQKLDTSSYIRVPLHDDSDNTGSSEHGVSVKMAKEAGGVMLKVVVQGETEHFQIHKFYRMRRFFKSYEGFYTGSLDLTGRHMSRFVSLHRKWNSYLKDLLPLTLCAREVTVTSDESHAPYTRYVFSDSGIWEDFRIRWRIPDNIVIDYSLLIENTVSVLKIIKANPTPRIQKLCLMDLPPELLDMVFQHTDLYRARLLSSTSRQLNRIGRPYIYVSRTLTFDLPMGFRNNIIDIGDHLQHLSNLAHSERARILETTEFLLSRPDLCQELRTVSMTNNWRSSSFERTSAQGFELSRIEGKFFAPIHREFMNILAISNNLVSIAFCSLRFRTDDIECLAKLHFLHTLSLQECHIVLSARAKLQSSDIEFPAVHNLRLWFSATTISMWHILPLCSNLRTLSVLSPCKFNISTPSPTMWSRCRFLPNLERLCMNHIDPASVISLAEALQTASDAGGLRLTHFKLHTRRGVTDADAHSLLDSIQGAPIKVLVLEGLAEAELPIFEKIADNHDKTLEALTLVRRSSDRQLRNRAVVWPHATWEYASHFSRLSKLQHFGWNSTSRSTSASTSDLYLLESGFSNELPLDISEDDGGCMDSLGLESLPFASHCPSLKTFKSDEDSSTVVLISRSNTGFISTKPLNHAKSQIRKKYDIEQWNPSTTLDHDWPHIIPKPGTIL</sequence>